<gene>
    <name evidence="1" type="ORF">WH47_01984</name>
</gene>
<reference evidence="1 2" key="1">
    <citation type="submission" date="2015-07" db="EMBL/GenBank/DDBJ databases">
        <title>The genome of Habropoda laboriosa.</title>
        <authorList>
            <person name="Pan H."/>
            <person name="Kapheim K."/>
        </authorList>
    </citation>
    <scope>NUCLEOTIDE SEQUENCE [LARGE SCALE GENOMIC DNA]</scope>
    <source>
        <strain evidence="1">0110345459</strain>
    </source>
</reference>
<proteinExistence type="predicted"/>
<dbReference type="AlphaFoldDB" id="A0A0L7R0B0"/>
<dbReference type="Proteomes" id="UP000053825">
    <property type="component" value="Unassembled WGS sequence"/>
</dbReference>
<evidence type="ECO:0000313" key="2">
    <source>
        <dbReference type="Proteomes" id="UP000053825"/>
    </source>
</evidence>
<protein>
    <submittedName>
        <fullName evidence="1">Uncharacterized protein</fullName>
    </submittedName>
</protein>
<name>A0A0L7R0B0_9HYME</name>
<evidence type="ECO:0000313" key="1">
    <source>
        <dbReference type="EMBL" id="KOC64277.1"/>
    </source>
</evidence>
<dbReference type="EMBL" id="KQ414671">
    <property type="protein sequence ID" value="KOC64277.1"/>
    <property type="molecule type" value="Genomic_DNA"/>
</dbReference>
<organism evidence="1 2">
    <name type="scientific">Habropoda laboriosa</name>
    <dbReference type="NCBI Taxonomy" id="597456"/>
    <lineage>
        <taxon>Eukaryota</taxon>
        <taxon>Metazoa</taxon>
        <taxon>Ecdysozoa</taxon>
        <taxon>Arthropoda</taxon>
        <taxon>Hexapoda</taxon>
        <taxon>Insecta</taxon>
        <taxon>Pterygota</taxon>
        <taxon>Neoptera</taxon>
        <taxon>Endopterygota</taxon>
        <taxon>Hymenoptera</taxon>
        <taxon>Apocrita</taxon>
        <taxon>Aculeata</taxon>
        <taxon>Apoidea</taxon>
        <taxon>Anthophila</taxon>
        <taxon>Apidae</taxon>
        <taxon>Habropoda</taxon>
    </lineage>
</organism>
<keyword evidence="2" id="KW-1185">Reference proteome</keyword>
<sequence length="88" mass="10558">MAIYCARALENVNAYTYLYPHHCYVFYTCQAKNLAAQVNTITCEWDVFISFITHTSRDEWAKSDDKNCWKRLGRVKKFWSQRKLRLRA</sequence>
<accession>A0A0L7R0B0</accession>